<dbReference type="PRINTS" id="PR00080">
    <property type="entry name" value="SDRFAMILY"/>
</dbReference>
<dbReference type="PRINTS" id="PR00081">
    <property type="entry name" value="GDHRDH"/>
</dbReference>
<proteinExistence type="inferred from homology"/>
<evidence type="ECO:0000313" key="6">
    <source>
        <dbReference type="Proteomes" id="UP001595897"/>
    </source>
</evidence>
<comment type="caution">
    <text evidence="5">The sequence shown here is derived from an EMBL/GenBank/DDBJ whole genome shotgun (WGS) entry which is preliminary data.</text>
</comment>
<dbReference type="RefSeq" id="WP_382409720.1">
    <property type="nucleotide sequence ID" value="NZ_JBHSGU010000009.1"/>
</dbReference>
<name>A0ABV9M117_9ALTE</name>
<dbReference type="PANTHER" id="PTHR43391">
    <property type="entry name" value="RETINOL DEHYDROGENASE-RELATED"/>
    <property type="match status" value="1"/>
</dbReference>
<evidence type="ECO:0000256" key="4">
    <source>
        <dbReference type="RuleBase" id="RU000363"/>
    </source>
</evidence>
<dbReference type="PROSITE" id="PS00061">
    <property type="entry name" value="ADH_SHORT"/>
    <property type="match status" value="1"/>
</dbReference>
<keyword evidence="6" id="KW-1185">Reference proteome</keyword>
<sequence length="291" mass="32136">MKHKQIRQRVALVTGPARNIGKHIALELHKRGAKLVLAGLEFDKLEAMAKDLPNTIAVEMNVCDSASIQHAFDKAIDVFGRVDIVVSNAGIMGSGALETASESAFQRMLDINLVGAYRVAQIATPYLAQTRGYLLAVASTAAVGRSPLQSHYCASKAGLYAMLDCYRQEVKFRGIEVGILCPNFVKGEGDDNRDTDELMQLLWGNVNSGDGDAISASKVAQIAVDGINQRQREIVAPRKMAWLLKFPWIVQRLFERQFTDENIEKAVAKSHDLKRQNKELNTDISLDTERP</sequence>
<accession>A0ABV9M117</accession>
<evidence type="ECO:0000256" key="3">
    <source>
        <dbReference type="ARBA" id="ARBA00023002"/>
    </source>
</evidence>
<dbReference type="GO" id="GO:0016491">
    <property type="term" value="F:oxidoreductase activity"/>
    <property type="evidence" value="ECO:0007669"/>
    <property type="project" value="UniProtKB-KW"/>
</dbReference>
<dbReference type="Proteomes" id="UP001595897">
    <property type="component" value="Unassembled WGS sequence"/>
</dbReference>
<protein>
    <submittedName>
        <fullName evidence="5">SDR family NAD(P)-dependent oxidoreductase</fullName>
        <ecNumber evidence="5">1.-.-.-</ecNumber>
    </submittedName>
</protein>
<evidence type="ECO:0000256" key="2">
    <source>
        <dbReference type="ARBA" id="ARBA00022857"/>
    </source>
</evidence>
<organism evidence="5 6">
    <name type="scientific">Glaciecola siphonariae</name>
    <dbReference type="NCBI Taxonomy" id="521012"/>
    <lineage>
        <taxon>Bacteria</taxon>
        <taxon>Pseudomonadati</taxon>
        <taxon>Pseudomonadota</taxon>
        <taxon>Gammaproteobacteria</taxon>
        <taxon>Alteromonadales</taxon>
        <taxon>Alteromonadaceae</taxon>
        <taxon>Glaciecola</taxon>
    </lineage>
</organism>
<gene>
    <name evidence="5" type="ORF">ACFO4O_14275</name>
</gene>
<comment type="similarity">
    <text evidence="1 4">Belongs to the short-chain dehydrogenases/reductases (SDR) family.</text>
</comment>
<reference evidence="6" key="1">
    <citation type="journal article" date="2019" name="Int. J. Syst. Evol. Microbiol.">
        <title>The Global Catalogue of Microorganisms (GCM) 10K type strain sequencing project: providing services to taxonomists for standard genome sequencing and annotation.</title>
        <authorList>
            <consortium name="The Broad Institute Genomics Platform"/>
            <consortium name="The Broad Institute Genome Sequencing Center for Infectious Disease"/>
            <person name="Wu L."/>
            <person name="Ma J."/>
        </authorList>
    </citation>
    <scope>NUCLEOTIDE SEQUENCE [LARGE SCALE GENOMIC DNA]</scope>
    <source>
        <strain evidence="6">KACC 12507</strain>
    </source>
</reference>
<dbReference type="SUPFAM" id="SSF51735">
    <property type="entry name" value="NAD(P)-binding Rossmann-fold domains"/>
    <property type="match status" value="1"/>
</dbReference>
<dbReference type="InterPro" id="IPR036291">
    <property type="entry name" value="NAD(P)-bd_dom_sf"/>
</dbReference>
<dbReference type="EC" id="1.-.-.-" evidence="5"/>
<dbReference type="InterPro" id="IPR002347">
    <property type="entry name" value="SDR_fam"/>
</dbReference>
<dbReference type="EMBL" id="JBHSGU010000009">
    <property type="protein sequence ID" value="MFC4701333.1"/>
    <property type="molecule type" value="Genomic_DNA"/>
</dbReference>
<dbReference type="InterPro" id="IPR020904">
    <property type="entry name" value="Sc_DH/Rdtase_CS"/>
</dbReference>
<evidence type="ECO:0000256" key="1">
    <source>
        <dbReference type="ARBA" id="ARBA00006484"/>
    </source>
</evidence>
<dbReference type="CDD" id="cd05233">
    <property type="entry name" value="SDR_c"/>
    <property type="match status" value="1"/>
</dbReference>
<dbReference type="PANTHER" id="PTHR43391:SF14">
    <property type="entry name" value="DEHYDROGENASE_REDUCTASE SDR FAMILY PROTEIN 7-LIKE"/>
    <property type="match status" value="1"/>
</dbReference>
<keyword evidence="3 5" id="KW-0560">Oxidoreductase</keyword>
<dbReference type="Pfam" id="PF00106">
    <property type="entry name" value="adh_short"/>
    <property type="match status" value="1"/>
</dbReference>
<dbReference type="Gene3D" id="3.40.50.720">
    <property type="entry name" value="NAD(P)-binding Rossmann-like Domain"/>
    <property type="match status" value="1"/>
</dbReference>
<keyword evidence="2" id="KW-0521">NADP</keyword>
<evidence type="ECO:0000313" key="5">
    <source>
        <dbReference type="EMBL" id="MFC4701333.1"/>
    </source>
</evidence>